<keyword evidence="1" id="KW-0378">Hydrolase</keyword>
<gene>
    <name evidence="1" type="ORF">ACEZ3G_07495</name>
</gene>
<evidence type="ECO:0000313" key="1">
    <source>
        <dbReference type="EMBL" id="MFH6603314.1"/>
    </source>
</evidence>
<protein>
    <submittedName>
        <fullName evidence="1">Alpha/beta hydrolase family protein</fullName>
        <ecNumber evidence="1">3.4.-.-</ecNumber>
    </submittedName>
</protein>
<name>A0ACC7LJT9_9FLAO</name>
<proteinExistence type="predicted"/>
<dbReference type="EMBL" id="JBHFPV010000001">
    <property type="protein sequence ID" value="MFH6603314.1"/>
    <property type="molecule type" value="Genomic_DNA"/>
</dbReference>
<keyword evidence="2" id="KW-1185">Reference proteome</keyword>
<dbReference type="EC" id="3.4.-.-" evidence="1"/>
<comment type="caution">
    <text evidence="1">The sequence shown here is derived from an EMBL/GenBank/DDBJ whole genome shotgun (WGS) entry which is preliminary data.</text>
</comment>
<reference evidence="1" key="1">
    <citation type="submission" date="2024-09" db="EMBL/GenBank/DDBJ databases">
        <authorList>
            <person name="Liu J."/>
        </authorList>
    </citation>
    <scope>NUCLEOTIDE SEQUENCE</scope>
    <source>
        <strain evidence="1">NBU2967</strain>
    </source>
</reference>
<organism evidence="1 2">
    <name type="scientific">Meishania litoralis</name>
    <dbReference type="NCBI Taxonomy" id="3434685"/>
    <lineage>
        <taxon>Bacteria</taxon>
        <taxon>Pseudomonadati</taxon>
        <taxon>Bacteroidota</taxon>
        <taxon>Flavobacteriia</taxon>
        <taxon>Flavobacteriales</taxon>
        <taxon>Flavobacteriaceae</taxon>
        <taxon>Meishania</taxon>
    </lineage>
</organism>
<evidence type="ECO:0000313" key="2">
    <source>
        <dbReference type="Proteomes" id="UP001595191"/>
    </source>
</evidence>
<sequence length="383" mass="43547">MKQFTLVILFIFCCFYGRSQDSMLCQGAYWTEDEAVVAMKQFEKEWNDRASWEKRAQRIKKGIIEGMQLEKMPDIKGNFNTIINNTRNMDGYIVENIAIESFPGFYITGNLYRPTTESEKYAAILNAHGHGQNPRFSKSAQTRSAVLARMGAIVFTYDMIGYGENDQVDHKMPIALLLQTFNSKRVLEYLLSRPDVDPQRIGMTGESGGGTQTFMLSAIDDRIRVSAPVVQVSAHFFGGCICESGMPIHKSTDHQTNNAEIAALFAPRPLLLISDGDDWTRNVPRIEYPYIQKVYALYNGENRVENVHLPLERHDYGFSKRAAAYNFLGHHLQLNFQTPYDDGYNEDFVTLLSEEELKVFHSSKPTDRLLGNQAVMEYLGIGQ</sequence>
<accession>A0ACC7LJT9</accession>
<dbReference type="Proteomes" id="UP001595191">
    <property type="component" value="Unassembled WGS sequence"/>
</dbReference>